<accession>A0ABQ9U8E1</accession>
<feature type="compositionally biased region" description="Basic and acidic residues" evidence="4">
    <location>
        <begin position="113"/>
        <end position="123"/>
    </location>
</feature>
<dbReference type="Proteomes" id="UP001266305">
    <property type="component" value="Unassembled WGS sequence"/>
</dbReference>
<gene>
    <name evidence="5" type="primary">ANKRD6_5</name>
    <name evidence="5" type="ORF">P7K49_029840</name>
</gene>
<comment type="caution">
    <text evidence="5">The sequence shown here is derived from an EMBL/GenBank/DDBJ whole genome shotgun (WGS) entry which is preliminary data.</text>
</comment>
<keyword evidence="1" id="KW-0677">Repeat</keyword>
<protein>
    <submittedName>
        <fullName evidence="5">Ankyrin repeat domain-containing protein 6</fullName>
    </submittedName>
</protein>
<feature type="repeat" description="ANK" evidence="3">
    <location>
        <begin position="40"/>
        <end position="72"/>
    </location>
</feature>
<feature type="compositionally biased region" description="Basic residues" evidence="4">
    <location>
        <begin position="164"/>
        <end position="176"/>
    </location>
</feature>
<feature type="repeat" description="ANK" evidence="3">
    <location>
        <begin position="7"/>
        <end position="39"/>
    </location>
</feature>
<evidence type="ECO:0000256" key="4">
    <source>
        <dbReference type="SAM" id="MobiDB-lite"/>
    </source>
</evidence>
<feature type="region of interest" description="Disordered" evidence="4">
    <location>
        <begin position="102"/>
        <end position="182"/>
    </location>
</feature>
<keyword evidence="2 3" id="KW-0040">ANK repeat</keyword>
<proteinExistence type="predicted"/>
<dbReference type="Gene3D" id="1.25.40.20">
    <property type="entry name" value="Ankyrin repeat-containing domain"/>
    <property type="match status" value="1"/>
</dbReference>
<dbReference type="InterPro" id="IPR036770">
    <property type="entry name" value="Ankyrin_rpt-contain_sf"/>
</dbReference>
<dbReference type="SUPFAM" id="SSF48403">
    <property type="entry name" value="Ankyrin repeat"/>
    <property type="match status" value="1"/>
</dbReference>
<keyword evidence="6" id="KW-1185">Reference proteome</keyword>
<feature type="compositionally biased region" description="Polar residues" evidence="4">
    <location>
        <begin position="102"/>
        <end position="111"/>
    </location>
</feature>
<name>A0ABQ9U8E1_SAGOE</name>
<evidence type="ECO:0000256" key="1">
    <source>
        <dbReference type="ARBA" id="ARBA00022737"/>
    </source>
</evidence>
<dbReference type="PANTHER" id="PTHR24203">
    <property type="entry name" value="ANKYRIN REPEAT FAMILY PROTEIN"/>
    <property type="match status" value="1"/>
</dbReference>
<evidence type="ECO:0000313" key="5">
    <source>
        <dbReference type="EMBL" id="KAK2093311.1"/>
    </source>
</evidence>
<organism evidence="5 6">
    <name type="scientific">Saguinus oedipus</name>
    <name type="common">Cotton-top tamarin</name>
    <name type="synonym">Oedipomidas oedipus</name>
    <dbReference type="NCBI Taxonomy" id="9490"/>
    <lineage>
        <taxon>Eukaryota</taxon>
        <taxon>Metazoa</taxon>
        <taxon>Chordata</taxon>
        <taxon>Craniata</taxon>
        <taxon>Vertebrata</taxon>
        <taxon>Euteleostomi</taxon>
        <taxon>Mammalia</taxon>
        <taxon>Eutheria</taxon>
        <taxon>Euarchontoglires</taxon>
        <taxon>Primates</taxon>
        <taxon>Haplorrhini</taxon>
        <taxon>Platyrrhini</taxon>
        <taxon>Cebidae</taxon>
        <taxon>Callitrichinae</taxon>
        <taxon>Saguinus</taxon>
    </lineage>
</organism>
<dbReference type="EMBL" id="JASSZA010000015">
    <property type="protein sequence ID" value="KAK2093311.1"/>
    <property type="molecule type" value="Genomic_DNA"/>
</dbReference>
<dbReference type="Pfam" id="PF12796">
    <property type="entry name" value="Ank_2"/>
    <property type="match status" value="1"/>
</dbReference>
<evidence type="ECO:0000256" key="3">
    <source>
        <dbReference type="PROSITE-ProRule" id="PRU00023"/>
    </source>
</evidence>
<reference evidence="5 6" key="1">
    <citation type="submission" date="2023-05" db="EMBL/GenBank/DDBJ databases">
        <title>B98-5 Cell Line De Novo Hybrid Assembly: An Optical Mapping Approach.</title>
        <authorList>
            <person name="Kananen K."/>
            <person name="Auerbach J.A."/>
            <person name="Kautto E."/>
            <person name="Blachly J.S."/>
        </authorList>
    </citation>
    <scope>NUCLEOTIDE SEQUENCE [LARGE SCALE GENOMIC DNA]</scope>
    <source>
        <strain evidence="5">B95-8</strain>
        <tissue evidence="5">Cell line</tissue>
    </source>
</reference>
<dbReference type="PANTHER" id="PTHR24203:SF84">
    <property type="entry name" value="ANKYRIN REPEAT DOMAIN-CONTAINING PROTEIN 6"/>
    <property type="match status" value="1"/>
</dbReference>
<dbReference type="InterPro" id="IPR002110">
    <property type="entry name" value="Ankyrin_rpt"/>
</dbReference>
<evidence type="ECO:0000256" key="2">
    <source>
        <dbReference type="ARBA" id="ARBA00023043"/>
    </source>
</evidence>
<dbReference type="PROSITE" id="PS50088">
    <property type="entry name" value="ANK_REPEAT"/>
    <property type="match status" value="2"/>
</dbReference>
<evidence type="ECO:0000313" key="6">
    <source>
        <dbReference type="Proteomes" id="UP001266305"/>
    </source>
</evidence>
<dbReference type="PROSITE" id="PS50297">
    <property type="entry name" value="ANK_REP_REGION"/>
    <property type="match status" value="1"/>
</dbReference>
<sequence>MLAKNKAEDTCLHIAACYNHLSIIRLLLSAFCSVHEKNQSGDTALHVAAALNHKKVAKILLEAGADMTIVNNAGQTLLETASYHNNPEVALLLTKAPQVSVSAGETPSSEQAVPRKEEGKEKFLSASPEPRAKDDGRNKSRPKVSAFSDPTLPADQQPGYQKNLHTHNHPKKRNRHWCSSPPPPHDFGSYQLYTLYQGKDGKVMQAPINGCRCEPLINKLENQLEATVEEIKAELGSVQDKMNIKLGQMENKTQHQMRILDKLMVERLSAERTECLNHLQ</sequence>
<dbReference type="SMART" id="SM00248">
    <property type="entry name" value="ANK"/>
    <property type="match status" value="3"/>
</dbReference>